<keyword evidence="4" id="KW-1185">Reference proteome</keyword>
<accession>A0A918Q089</accession>
<dbReference type="InterPro" id="IPR038296">
    <property type="entry name" value="ParD_sf"/>
</dbReference>
<dbReference type="Proteomes" id="UP000662572">
    <property type="component" value="Unassembled WGS sequence"/>
</dbReference>
<comment type="caution">
    <text evidence="3">The sequence shown here is derived from an EMBL/GenBank/DDBJ whole genome shotgun (WGS) entry which is preliminary data.</text>
</comment>
<dbReference type="Pfam" id="PF03693">
    <property type="entry name" value="ParD_antitoxin"/>
    <property type="match status" value="1"/>
</dbReference>
<dbReference type="InterPro" id="IPR022789">
    <property type="entry name" value="ParD"/>
</dbReference>
<dbReference type="PANTHER" id="PTHR36582:SF2">
    <property type="entry name" value="ANTITOXIN PARD"/>
    <property type="match status" value="1"/>
</dbReference>
<dbReference type="SUPFAM" id="SSF47598">
    <property type="entry name" value="Ribbon-helix-helix"/>
    <property type="match status" value="1"/>
</dbReference>
<dbReference type="CDD" id="cd22231">
    <property type="entry name" value="RHH_NikR_HicB-like"/>
    <property type="match status" value="1"/>
</dbReference>
<dbReference type="PANTHER" id="PTHR36582">
    <property type="entry name" value="ANTITOXIN PARD"/>
    <property type="match status" value="1"/>
</dbReference>
<evidence type="ECO:0000256" key="1">
    <source>
        <dbReference type="ARBA" id="ARBA00008580"/>
    </source>
</evidence>
<dbReference type="EMBL" id="BMZB01000001">
    <property type="protein sequence ID" value="GGZ26931.1"/>
    <property type="molecule type" value="Genomic_DNA"/>
</dbReference>
<dbReference type="AlphaFoldDB" id="A0A918Q089"/>
<comment type="similarity">
    <text evidence="1">Belongs to the ParD antitoxin family.</text>
</comment>
<reference evidence="3" key="2">
    <citation type="submission" date="2020-09" db="EMBL/GenBank/DDBJ databases">
        <authorList>
            <person name="Sun Q."/>
            <person name="Kim S."/>
        </authorList>
    </citation>
    <scope>NUCLEOTIDE SEQUENCE</scope>
    <source>
        <strain evidence="3">KCTC 32296</strain>
    </source>
</reference>
<dbReference type="RefSeq" id="WP_189485339.1">
    <property type="nucleotide sequence ID" value="NZ_BMZB01000001.1"/>
</dbReference>
<gene>
    <name evidence="3" type="ORF">GCM10011273_10660</name>
</gene>
<keyword evidence="2" id="KW-1277">Toxin-antitoxin system</keyword>
<organism evidence="3 4">
    <name type="scientific">Asticcacaulis endophyticus</name>
    <dbReference type="NCBI Taxonomy" id="1395890"/>
    <lineage>
        <taxon>Bacteria</taxon>
        <taxon>Pseudomonadati</taxon>
        <taxon>Pseudomonadota</taxon>
        <taxon>Alphaproteobacteria</taxon>
        <taxon>Caulobacterales</taxon>
        <taxon>Caulobacteraceae</taxon>
        <taxon>Asticcacaulis</taxon>
    </lineage>
</organism>
<proteinExistence type="inferred from homology"/>
<evidence type="ECO:0000313" key="3">
    <source>
        <dbReference type="EMBL" id="GGZ26931.1"/>
    </source>
</evidence>
<protein>
    <submittedName>
        <fullName evidence="3">Transcriptional regulator</fullName>
    </submittedName>
</protein>
<dbReference type="Gene3D" id="6.10.10.120">
    <property type="entry name" value="Antitoxin ParD1-like"/>
    <property type="match status" value="1"/>
</dbReference>
<name>A0A918Q089_9CAUL</name>
<reference evidence="3" key="1">
    <citation type="journal article" date="2014" name="Int. J. Syst. Evol. Microbiol.">
        <title>Complete genome sequence of Corynebacterium casei LMG S-19264T (=DSM 44701T), isolated from a smear-ripened cheese.</title>
        <authorList>
            <consortium name="US DOE Joint Genome Institute (JGI-PGF)"/>
            <person name="Walter F."/>
            <person name="Albersmeier A."/>
            <person name="Kalinowski J."/>
            <person name="Ruckert C."/>
        </authorList>
    </citation>
    <scope>NUCLEOTIDE SEQUENCE</scope>
    <source>
        <strain evidence="3">KCTC 32296</strain>
    </source>
</reference>
<sequence length="93" mass="10384">MVDKISIALPSDMLVAIKSAVASGEYSTTSEVIREALRDWKLKRRVNELESDELRQLIRQGLESPTVSAEDVYSRLKSKYSALIESHASTDAE</sequence>
<evidence type="ECO:0000256" key="2">
    <source>
        <dbReference type="ARBA" id="ARBA00022649"/>
    </source>
</evidence>
<dbReference type="GO" id="GO:0006355">
    <property type="term" value="P:regulation of DNA-templated transcription"/>
    <property type="evidence" value="ECO:0007669"/>
    <property type="project" value="InterPro"/>
</dbReference>
<dbReference type="InterPro" id="IPR010985">
    <property type="entry name" value="Ribbon_hlx_hlx"/>
</dbReference>
<evidence type="ECO:0000313" key="4">
    <source>
        <dbReference type="Proteomes" id="UP000662572"/>
    </source>
</evidence>